<dbReference type="EMBL" id="ML996573">
    <property type="protein sequence ID" value="KAF2757458.1"/>
    <property type="molecule type" value="Genomic_DNA"/>
</dbReference>
<reference evidence="2" key="1">
    <citation type="journal article" date="2020" name="Stud. Mycol.">
        <title>101 Dothideomycetes genomes: a test case for predicting lifestyles and emergence of pathogens.</title>
        <authorList>
            <person name="Haridas S."/>
            <person name="Albert R."/>
            <person name="Binder M."/>
            <person name="Bloem J."/>
            <person name="Labutti K."/>
            <person name="Salamov A."/>
            <person name="Andreopoulos B."/>
            <person name="Baker S."/>
            <person name="Barry K."/>
            <person name="Bills G."/>
            <person name="Bluhm B."/>
            <person name="Cannon C."/>
            <person name="Castanera R."/>
            <person name="Culley D."/>
            <person name="Daum C."/>
            <person name="Ezra D."/>
            <person name="Gonzalez J."/>
            <person name="Henrissat B."/>
            <person name="Kuo A."/>
            <person name="Liang C."/>
            <person name="Lipzen A."/>
            <person name="Lutzoni F."/>
            <person name="Magnuson J."/>
            <person name="Mondo S."/>
            <person name="Nolan M."/>
            <person name="Ohm R."/>
            <person name="Pangilinan J."/>
            <person name="Park H.-J."/>
            <person name="Ramirez L."/>
            <person name="Alfaro M."/>
            <person name="Sun H."/>
            <person name="Tritt A."/>
            <person name="Yoshinaga Y."/>
            <person name="Zwiers L.-H."/>
            <person name="Turgeon B."/>
            <person name="Goodwin S."/>
            <person name="Spatafora J."/>
            <person name="Crous P."/>
            <person name="Grigoriev I."/>
        </authorList>
    </citation>
    <scope>NUCLEOTIDE SEQUENCE</scope>
    <source>
        <strain evidence="2">CBS 121739</strain>
    </source>
</reference>
<evidence type="ECO:0000313" key="3">
    <source>
        <dbReference type="Proteomes" id="UP000799437"/>
    </source>
</evidence>
<evidence type="ECO:0000313" key="2">
    <source>
        <dbReference type="EMBL" id="KAF2757458.1"/>
    </source>
</evidence>
<name>A0A6A6W3D5_9PEZI</name>
<proteinExistence type="predicted"/>
<protein>
    <submittedName>
        <fullName evidence="2">Uncharacterized protein</fullName>
    </submittedName>
</protein>
<gene>
    <name evidence="2" type="ORF">EJ05DRAFT_390326</name>
</gene>
<dbReference type="InterPro" id="IPR011990">
    <property type="entry name" value="TPR-like_helical_dom_sf"/>
</dbReference>
<dbReference type="GeneID" id="54482373"/>
<dbReference type="Proteomes" id="UP000799437">
    <property type="component" value="Unassembled WGS sequence"/>
</dbReference>
<accession>A0A6A6W3D5</accession>
<organism evidence="2 3">
    <name type="scientific">Pseudovirgaria hyperparasitica</name>
    <dbReference type="NCBI Taxonomy" id="470096"/>
    <lineage>
        <taxon>Eukaryota</taxon>
        <taxon>Fungi</taxon>
        <taxon>Dikarya</taxon>
        <taxon>Ascomycota</taxon>
        <taxon>Pezizomycotina</taxon>
        <taxon>Dothideomycetes</taxon>
        <taxon>Dothideomycetes incertae sedis</taxon>
        <taxon>Acrospermales</taxon>
        <taxon>Acrospermaceae</taxon>
        <taxon>Pseudovirgaria</taxon>
    </lineage>
</organism>
<dbReference type="RefSeq" id="XP_033599909.1">
    <property type="nucleotide sequence ID" value="XM_033741319.1"/>
</dbReference>
<evidence type="ECO:0000256" key="1">
    <source>
        <dbReference type="SAM" id="MobiDB-lite"/>
    </source>
</evidence>
<keyword evidence="3" id="KW-1185">Reference proteome</keyword>
<sequence length="464" mass="52615">MAEHKYPTPLEWYYFMRKHYRAAKSFEDPARSGLGQPDWVKAGRHWNLAMAGCECTNYDGVEGGPDNPKHNGTWIQGFDVRHKSEQWRRAYFEVLMGSARAAEHLEGWVYDTRNMVAWSGDQIIGPSNPNRKPTAPTGVEPPREEFCRPVPYWRPADIYYNKIATMVGFTSSQNLQGAIGCGDWALAHSQPDVAYEKYKQAFDIATKNIPNASTIVDTSTGIIQTPSSATANIIQASTSMATYYAQTNNYANALPAYLSVLRARRAAPTNPPKTAPKRNKTIFDPLKMLFIPPEFPPVPPTGDEPFARSAEDDCEDAVLMTYIGEILYAINDHDSGLRWTRDAIAQAEECARDGRLPRKVQNKGLECAQIGLRNMKLMVAEMAEDDVQSAERRAQSWRPRWLGGGNRAGEDAQSKTVMWTKELEDLDERSEKWREEALRRLVFESKDETFNPIKWLMENWKRHG</sequence>
<dbReference type="AlphaFoldDB" id="A0A6A6W3D5"/>
<dbReference type="OrthoDB" id="5408102at2759"/>
<feature type="region of interest" description="Disordered" evidence="1">
    <location>
        <begin position="121"/>
        <end position="143"/>
    </location>
</feature>
<dbReference type="SUPFAM" id="SSF48452">
    <property type="entry name" value="TPR-like"/>
    <property type="match status" value="1"/>
</dbReference>